<feature type="region of interest" description="Disordered" evidence="1">
    <location>
        <begin position="213"/>
        <end position="243"/>
    </location>
</feature>
<comment type="caution">
    <text evidence="2">The sequence shown here is derived from an EMBL/GenBank/DDBJ whole genome shotgun (WGS) entry which is preliminary data.</text>
</comment>
<evidence type="ECO:0000313" key="3">
    <source>
        <dbReference type="Proteomes" id="UP000244722"/>
    </source>
</evidence>
<evidence type="ECO:0000313" key="2">
    <source>
        <dbReference type="EMBL" id="PUU75579.1"/>
    </source>
</evidence>
<dbReference type="EMBL" id="NESQ01000225">
    <property type="protein sequence ID" value="PUU75579.1"/>
    <property type="molecule type" value="Genomic_DNA"/>
</dbReference>
<accession>A0A2T6ZJA6</accession>
<dbReference type="AlphaFoldDB" id="A0A2T6ZJA6"/>
<dbReference type="Proteomes" id="UP000244722">
    <property type="component" value="Unassembled WGS sequence"/>
</dbReference>
<protein>
    <submittedName>
        <fullName evidence="2">Uncharacterized protein</fullName>
    </submittedName>
</protein>
<reference evidence="2 3" key="1">
    <citation type="submission" date="2017-04" db="EMBL/GenBank/DDBJ databases">
        <title>Draft genome sequence of Tuber borchii Vittad., a whitish edible truffle.</title>
        <authorList>
            <consortium name="DOE Joint Genome Institute"/>
            <person name="Murat C."/>
            <person name="Kuo A."/>
            <person name="Barry K.W."/>
            <person name="Clum A."/>
            <person name="Dockter R.B."/>
            <person name="Fauchery L."/>
            <person name="Iotti M."/>
            <person name="Kohler A."/>
            <person name="Labutti K."/>
            <person name="Lindquist E.A."/>
            <person name="Lipzen A."/>
            <person name="Ohm R.A."/>
            <person name="Wang M."/>
            <person name="Grigoriev I.V."/>
            <person name="Zambonelli A."/>
            <person name="Martin F.M."/>
        </authorList>
    </citation>
    <scope>NUCLEOTIDE SEQUENCE [LARGE SCALE GENOMIC DNA]</scope>
    <source>
        <strain evidence="2 3">Tbo3840</strain>
    </source>
</reference>
<evidence type="ECO:0000256" key="1">
    <source>
        <dbReference type="SAM" id="MobiDB-lite"/>
    </source>
</evidence>
<name>A0A2T6ZJA6_TUBBO</name>
<sequence length="243" mass="26575">MPNKSWLAVLRHYTLQELGEAACRYVEDGEHPRQFIGILRDIQGLNVTPDGADQIELIDDDQVNAWLRLSQCSTLTVACFLHRAAVAPPDGGDPVRPNTPLVGHSRNYLFPGQFDVAEFYTEPESDSDEEDDVERHARRRRAFPRSHNGWQRRILSNDRRVVRFQTHSRELISRARVRQGPAYMSRYAGQDVPMVALPPGIPPPGCEVSVHDAIEEGADDNGGGNGGDGGGGDGGNGGNGGNA</sequence>
<keyword evidence="3" id="KW-1185">Reference proteome</keyword>
<organism evidence="2 3">
    <name type="scientific">Tuber borchii</name>
    <name type="common">White truffle</name>
    <dbReference type="NCBI Taxonomy" id="42251"/>
    <lineage>
        <taxon>Eukaryota</taxon>
        <taxon>Fungi</taxon>
        <taxon>Dikarya</taxon>
        <taxon>Ascomycota</taxon>
        <taxon>Pezizomycotina</taxon>
        <taxon>Pezizomycetes</taxon>
        <taxon>Pezizales</taxon>
        <taxon>Tuberaceae</taxon>
        <taxon>Tuber</taxon>
    </lineage>
</organism>
<dbReference type="OrthoDB" id="5467127at2759"/>
<gene>
    <name evidence="2" type="ORF">B9Z19DRAFT_1131122</name>
</gene>
<proteinExistence type="predicted"/>
<feature type="compositionally biased region" description="Gly residues" evidence="1">
    <location>
        <begin position="220"/>
        <end position="243"/>
    </location>
</feature>